<dbReference type="CDD" id="cd14852">
    <property type="entry name" value="LD-carboxypeptidase"/>
    <property type="match status" value="1"/>
</dbReference>
<reference evidence="3 4" key="1">
    <citation type="submission" date="2019-03" db="EMBL/GenBank/DDBJ databases">
        <title>Genomic Encyclopedia of Type Strains, Phase IV (KMG-IV): sequencing the most valuable type-strain genomes for metagenomic binning, comparative biology and taxonomic classification.</title>
        <authorList>
            <person name="Goeker M."/>
        </authorList>
    </citation>
    <scope>NUCLEOTIDE SEQUENCE [LARGE SCALE GENOMIC DNA]</scope>
    <source>
        <strain evidence="3 4">DSM 100433</strain>
    </source>
</reference>
<feature type="region of interest" description="Disordered" evidence="1">
    <location>
        <begin position="46"/>
        <end position="65"/>
    </location>
</feature>
<feature type="domain" description="D-alanyl-D-alanine carboxypeptidase-like core" evidence="2">
    <location>
        <begin position="126"/>
        <end position="261"/>
    </location>
</feature>
<sequence>MSGHGRARRGRARKRRGNIRQAGLKIFLTAIIVAGGLLAGAIGASRAPGPGSGEAQPGKSFQGEADVGQVPLGEEKTGELDAVKDSSSTQAGQPQKEDWRLILVNPWNAIPEGYGVDLAQLKNGQAVDERCYPDLQEMMDDCRDQGLSPLICSSYRSQQKQEALFENRRNSLLAQGYSQEEARAEAGKAVALPGTSEHQLGLAVDIVDLSNQNLDESQEDTAVQGWLMENSWKYGFILRYPNGKSALTGIIYEPWHYRYVGREAAQEIYERGVCLEEYLQA</sequence>
<evidence type="ECO:0000313" key="3">
    <source>
        <dbReference type="EMBL" id="TCL41862.1"/>
    </source>
</evidence>
<evidence type="ECO:0000256" key="1">
    <source>
        <dbReference type="SAM" id="MobiDB-lite"/>
    </source>
</evidence>
<dbReference type="RefSeq" id="WP_132085095.1">
    <property type="nucleotide sequence ID" value="NZ_SLUK01000012.1"/>
</dbReference>
<protein>
    <submittedName>
        <fullName evidence="3">D-alanyl-D-alanine carboxypeptidase</fullName>
    </submittedName>
</protein>
<keyword evidence="3" id="KW-0645">Protease</keyword>
<dbReference type="InterPro" id="IPR009045">
    <property type="entry name" value="Zn_M74/Hedgehog-like"/>
</dbReference>
<keyword evidence="3" id="KW-0378">Hydrolase</keyword>
<dbReference type="Pfam" id="PF02557">
    <property type="entry name" value="VanY"/>
    <property type="match status" value="1"/>
</dbReference>
<dbReference type="Proteomes" id="UP000294682">
    <property type="component" value="Unassembled WGS sequence"/>
</dbReference>
<dbReference type="EMBL" id="SLUK01000012">
    <property type="protein sequence ID" value="TCL41862.1"/>
    <property type="molecule type" value="Genomic_DNA"/>
</dbReference>
<dbReference type="SUPFAM" id="SSF55166">
    <property type="entry name" value="Hedgehog/DD-peptidase"/>
    <property type="match status" value="1"/>
</dbReference>
<dbReference type="GO" id="GO:0004180">
    <property type="term" value="F:carboxypeptidase activity"/>
    <property type="evidence" value="ECO:0007669"/>
    <property type="project" value="UniProtKB-KW"/>
</dbReference>
<dbReference type="AlphaFoldDB" id="A0A9X8Y7E4"/>
<dbReference type="InterPro" id="IPR052179">
    <property type="entry name" value="DD-CPase-like"/>
</dbReference>
<keyword evidence="3" id="KW-0121">Carboxypeptidase</keyword>
<comment type="caution">
    <text evidence="3">The sequence shown here is derived from an EMBL/GenBank/DDBJ whole genome shotgun (WGS) entry which is preliminary data.</text>
</comment>
<dbReference type="PANTHER" id="PTHR34385">
    <property type="entry name" value="D-ALANYL-D-ALANINE CARBOXYPEPTIDASE"/>
    <property type="match status" value="1"/>
</dbReference>
<name>A0A9X8Y7E4_9FIRM</name>
<dbReference type="PANTHER" id="PTHR34385:SF1">
    <property type="entry name" value="PEPTIDOGLYCAN L-ALANYL-D-GLUTAMATE ENDOPEPTIDASE CWLK"/>
    <property type="match status" value="1"/>
</dbReference>
<dbReference type="InterPro" id="IPR058193">
    <property type="entry name" value="VanY/YodJ_core_dom"/>
</dbReference>
<evidence type="ECO:0000313" key="4">
    <source>
        <dbReference type="Proteomes" id="UP000294682"/>
    </source>
</evidence>
<dbReference type="InterPro" id="IPR003709">
    <property type="entry name" value="VanY-like_core_dom"/>
</dbReference>
<accession>A0A9X8Y7E4</accession>
<proteinExistence type="predicted"/>
<dbReference type="Gene3D" id="3.30.1380.10">
    <property type="match status" value="1"/>
</dbReference>
<gene>
    <name evidence="3" type="ORF">EDD78_11232</name>
</gene>
<evidence type="ECO:0000259" key="2">
    <source>
        <dbReference type="Pfam" id="PF02557"/>
    </source>
</evidence>
<dbReference type="GO" id="GO:0006508">
    <property type="term" value="P:proteolysis"/>
    <property type="evidence" value="ECO:0007669"/>
    <property type="project" value="InterPro"/>
</dbReference>
<keyword evidence="4" id="KW-1185">Reference proteome</keyword>
<organism evidence="3 4">
    <name type="scientific">Harryflintia acetispora</name>
    <dbReference type="NCBI Taxonomy" id="1849041"/>
    <lineage>
        <taxon>Bacteria</taxon>
        <taxon>Bacillati</taxon>
        <taxon>Bacillota</taxon>
        <taxon>Clostridia</taxon>
        <taxon>Eubacteriales</taxon>
        <taxon>Oscillospiraceae</taxon>
        <taxon>Harryflintia</taxon>
    </lineage>
</organism>